<gene>
    <name evidence="4" type="ORF">F2Q70_00006577</name>
</gene>
<dbReference type="Pfam" id="PF00201">
    <property type="entry name" value="UDPGT"/>
    <property type="match status" value="2"/>
</dbReference>
<dbReference type="GO" id="GO:0080043">
    <property type="term" value="F:quercetin 3-O-glucosyltransferase activity"/>
    <property type="evidence" value="ECO:0007669"/>
    <property type="project" value="TreeGrafter"/>
</dbReference>
<dbReference type="PANTHER" id="PTHR11926">
    <property type="entry name" value="GLUCOSYL/GLUCURONOSYL TRANSFERASES"/>
    <property type="match status" value="1"/>
</dbReference>
<organism evidence="4">
    <name type="scientific">Brassica cretica</name>
    <name type="common">Mustard</name>
    <dbReference type="NCBI Taxonomy" id="69181"/>
    <lineage>
        <taxon>Eukaryota</taxon>
        <taxon>Viridiplantae</taxon>
        <taxon>Streptophyta</taxon>
        <taxon>Embryophyta</taxon>
        <taxon>Tracheophyta</taxon>
        <taxon>Spermatophyta</taxon>
        <taxon>Magnoliopsida</taxon>
        <taxon>eudicotyledons</taxon>
        <taxon>Gunneridae</taxon>
        <taxon>Pentapetalae</taxon>
        <taxon>rosids</taxon>
        <taxon>malvids</taxon>
        <taxon>Brassicales</taxon>
        <taxon>Brassicaceae</taxon>
        <taxon>Brassiceae</taxon>
        <taxon>Brassica</taxon>
    </lineage>
</organism>
<keyword evidence="2" id="KW-0328">Glycosyltransferase</keyword>
<dbReference type="AlphaFoldDB" id="A0A8S9ISZ8"/>
<reference evidence="4" key="1">
    <citation type="submission" date="2019-12" db="EMBL/GenBank/DDBJ databases">
        <title>Genome sequencing and annotation of Brassica cretica.</title>
        <authorList>
            <person name="Studholme D.J."/>
            <person name="Sarris P.F."/>
        </authorList>
    </citation>
    <scope>NUCLEOTIDE SEQUENCE</scope>
    <source>
        <strain evidence="4">PFS-102/07</strain>
        <tissue evidence="4">Leaf</tissue>
    </source>
</reference>
<keyword evidence="3" id="KW-0808">Transferase</keyword>
<dbReference type="InterPro" id="IPR002213">
    <property type="entry name" value="UDP_glucos_trans"/>
</dbReference>
<evidence type="ECO:0000256" key="1">
    <source>
        <dbReference type="ARBA" id="ARBA00009995"/>
    </source>
</evidence>
<dbReference type="PANTHER" id="PTHR11926:SF1420">
    <property type="entry name" value="UDP-GLYCOSYLTRANSFERASE 76C1"/>
    <property type="match status" value="1"/>
</dbReference>
<protein>
    <recommendedName>
        <fullName evidence="5">Glycosyltransferase</fullName>
    </recommendedName>
</protein>
<proteinExistence type="inferred from homology"/>
<evidence type="ECO:0008006" key="5">
    <source>
        <dbReference type="Google" id="ProtNLM"/>
    </source>
</evidence>
<sequence length="515" mass="58106">MILFPLPLQGCINPMLQLAKILFSRGFSITIIHTRFNAPKPSDHPLFTFLQIPDGLSETQKQSRDVLLQLTLLNNNCENPLRECLTNLIKGSETEEGGEISCLIDDSGWVFTQSVADSFNLPRFVLCAYKFTFFLGHLLVPQLRREGFLPFPDSEAEDSVPTFQPLRKKDLARIMGKKDQVEPLDAYLVKILETTKPASGLIVMSCEELDRDSLSEPGSVQGRDWIESLPSGFMEGLNGKGKIVKWAPQLDVLAHRATGGFLTHNGWNSTLESICEGVPMISLPFVWDQLLNARFVSDVWRIGIHLEGRIERREIESAVIRLMVEPEGEQIRERVNALRDEVRRSVQRGGSSSRRKASMEKSNGLRVVLFPLPIQDCINPMFQLAKILQSRATGGFLTHNGWNSTLESICEGVPMISLPFVWDQLLNARFVSDVWRIGIHLEGRIERREIESAVIRLMVEPEGEQIRERVNALRDEVRRSVQRGGSSSRLQNQIKLKGSGLSLAHREEQSFVSTL</sequence>
<name>A0A8S9ISZ8_BRACR</name>
<dbReference type="GO" id="GO:0080044">
    <property type="term" value="F:quercetin 7-O-glucosyltransferase activity"/>
    <property type="evidence" value="ECO:0007669"/>
    <property type="project" value="TreeGrafter"/>
</dbReference>
<evidence type="ECO:0000256" key="3">
    <source>
        <dbReference type="ARBA" id="ARBA00022679"/>
    </source>
</evidence>
<dbReference type="FunFam" id="3.40.50.2000:FF:000120">
    <property type="entry name" value="UDP-glycosyltransferase 76C1"/>
    <property type="match status" value="1"/>
</dbReference>
<comment type="caution">
    <text evidence="4">The sequence shown here is derived from an EMBL/GenBank/DDBJ whole genome shotgun (WGS) entry which is preliminary data.</text>
</comment>
<dbReference type="Gene3D" id="3.40.50.2000">
    <property type="entry name" value="Glycogen Phosphorylase B"/>
    <property type="match status" value="3"/>
</dbReference>
<accession>A0A8S9ISZ8</accession>
<evidence type="ECO:0000313" key="4">
    <source>
        <dbReference type="EMBL" id="KAF2573071.1"/>
    </source>
</evidence>
<dbReference type="EMBL" id="QGKY02001015">
    <property type="protein sequence ID" value="KAF2573071.1"/>
    <property type="molecule type" value="Genomic_DNA"/>
</dbReference>
<dbReference type="CDD" id="cd03784">
    <property type="entry name" value="GT1_Gtf-like"/>
    <property type="match status" value="1"/>
</dbReference>
<evidence type="ECO:0000256" key="2">
    <source>
        <dbReference type="ARBA" id="ARBA00022676"/>
    </source>
</evidence>
<dbReference type="SUPFAM" id="SSF53756">
    <property type="entry name" value="UDP-Glycosyltransferase/glycogen phosphorylase"/>
    <property type="match status" value="2"/>
</dbReference>
<comment type="similarity">
    <text evidence="1">Belongs to the UDP-glycosyltransferase family.</text>
</comment>